<dbReference type="GO" id="GO:0006754">
    <property type="term" value="P:ATP biosynthetic process"/>
    <property type="evidence" value="ECO:0007669"/>
    <property type="project" value="TreeGrafter"/>
</dbReference>
<keyword evidence="3" id="KW-0547">Nucleotide-binding</keyword>
<dbReference type="InterPro" id="IPR015797">
    <property type="entry name" value="NUDIX_hydrolase-like_dom_sf"/>
</dbReference>
<dbReference type="InterPro" id="IPR020084">
    <property type="entry name" value="NUDIX_hydrolase_CS"/>
</dbReference>
<name>A0A381WT21_9ZZZZ</name>
<dbReference type="Pfam" id="PF00293">
    <property type="entry name" value="NUDIX"/>
    <property type="match status" value="1"/>
</dbReference>
<organism evidence="7">
    <name type="scientific">marine metagenome</name>
    <dbReference type="NCBI Taxonomy" id="408172"/>
    <lineage>
        <taxon>unclassified sequences</taxon>
        <taxon>metagenomes</taxon>
        <taxon>ecological metagenomes</taxon>
    </lineage>
</organism>
<proteinExistence type="inferred from homology"/>
<dbReference type="CDD" id="cd03428">
    <property type="entry name" value="NUDIX_Ap4A_Nudt2"/>
    <property type="match status" value="1"/>
</dbReference>
<dbReference type="GO" id="GO:0004081">
    <property type="term" value="F:bis(5'-nucleosyl)-tetraphosphatase (asymmetrical) activity"/>
    <property type="evidence" value="ECO:0007669"/>
    <property type="project" value="TreeGrafter"/>
</dbReference>
<accession>A0A381WT21</accession>
<dbReference type="PANTHER" id="PTHR21340">
    <property type="entry name" value="DIADENOSINE 5,5-P1,P4-TETRAPHOSPHATE PYROPHOSPHOHYDROLASE MUTT"/>
    <property type="match status" value="1"/>
</dbReference>
<dbReference type="EMBL" id="UINC01012732">
    <property type="protein sequence ID" value="SVA55421.1"/>
    <property type="molecule type" value="Genomic_DNA"/>
</dbReference>
<dbReference type="PROSITE" id="PS00893">
    <property type="entry name" value="NUDIX_BOX"/>
    <property type="match status" value="1"/>
</dbReference>
<evidence type="ECO:0000256" key="5">
    <source>
        <dbReference type="ARBA" id="ARBA00032644"/>
    </source>
</evidence>
<evidence type="ECO:0000313" key="7">
    <source>
        <dbReference type="EMBL" id="SVA55421.1"/>
    </source>
</evidence>
<dbReference type="SUPFAM" id="SSF55811">
    <property type="entry name" value="Nudix"/>
    <property type="match status" value="1"/>
</dbReference>
<dbReference type="GO" id="GO:0000166">
    <property type="term" value="F:nucleotide binding"/>
    <property type="evidence" value="ECO:0007669"/>
    <property type="project" value="UniProtKB-KW"/>
</dbReference>
<feature type="domain" description="Nudix hydrolase" evidence="6">
    <location>
        <begin position="1"/>
        <end position="133"/>
    </location>
</feature>
<dbReference type="PROSITE" id="PS51462">
    <property type="entry name" value="NUDIX"/>
    <property type="match status" value="1"/>
</dbReference>
<dbReference type="InterPro" id="IPR000086">
    <property type="entry name" value="NUDIX_hydrolase_dom"/>
</dbReference>
<dbReference type="Gene3D" id="3.90.79.10">
    <property type="entry name" value="Nucleoside Triphosphate Pyrophosphohydrolase"/>
    <property type="match status" value="1"/>
</dbReference>
<sequence length="138" mass="15603">MDKSCGVVLFNSGKVLLLRHSSISSREGGHWDFPKGHIDGDETEIQTALRELEEETGIAHVNVIDGFRDTITYTFSGGQEQIGKEVVFFIATTKESKVTLSHEHIDYSWLDFDSAFSRLTYDNARQVLRNAIEFYANV</sequence>
<keyword evidence="4" id="KW-0378">Hydrolase</keyword>
<evidence type="ECO:0000256" key="3">
    <source>
        <dbReference type="ARBA" id="ARBA00022741"/>
    </source>
</evidence>
<gene>
    <name evidence="7" type="ORF">METZ01_LOCUS108275</name>
</gene>
<evidence type="ECO:0000259" key="6">
    <source>
        <dbReference type="PROSITE" id="PS51462"/>
    </source>
</evidence>
<dbReference type="InterPro" id="IPR003565">
    <property type="entry name" value="Tetra_PHTase"/>
</dbReference>
<dbReference type="AlphaFoldDB" id="A0A381WT21"/>
<evidence type="ECO:0000256" key="2">
    <source>
        <dbReference type="ARBA" id="ARBA00018911"/>
    </source>
</evidence>
<dbReference type="InterPro" id="IPR051325">
    <property type="entry name" value="Nudix_hydrolase_domain"/>
</dbReference>
<dbReference type="PANTHER" id="PTHR21340:SF0">
    <property type="entry name" value="BIS(5'-NUCLEOSYL)-TETRAPHOSPHATASE [ASYMMETRICAL]"/>
    <property type="match status" value="1"/>
</dbReference>
<protein>
    <recommendedName>
        <fullName evidence="2">Bis(5'-nucleosyl)-tetraphosphatase [asymmetrical]</fullName>
    </recommendedName>
    <alternativeName>
        <fullName evidence="5">Diadenosine 5',5'''-P1,P4-tetraphosphate asymmetrical hydrolase</fullName>
    </alternativeName>
</protein>
<evidence type="ECO:0000256" key="4">
    <source>
        <dbReference type="ARBA" id="ARBA00022801"/>
    </source>
</evidence>
<reference evidence="7" key="1">
    <citation type="submission" date="2018-05" db="EMBL/GenBank/DDBJ databases">
        <authorList>
            <person name="Lanie J.A."/>
            <person name="Ng W.-L."/>
            <person name="Kazmierczak K.M."/>
            <person name="Andrzejewski T.M."/>
            <person name="Davidsen T.M."/>
            <person name="Wayne K.J."/>
            <person name="Tettelin H."/>
            <person name="Glass J.I."/>
            <person name="Rusch D."/>
            <person name="Podicherti R."/>
            <person name="Tsui H.-C.T."/>
            <person name="Winkler M.E."/>
        </authorList>
    </citation>
    <scope>NUCLEOTIDE SEQUENCE</scope>
</reference>
<evidence type="ECO:0000256" key="1">
    <source>
        <dbReference type="ARBA" id="ARBA00005582"/>
    </source>
</evidence>
<comment type="similarity">
    <text evidence="1">Belongs to the Nudix hydrolase family.</text>
</comment>
<dbReference type="GO" id="GO:0006167">
    <property type="term" value="P:AMP biosynthetic process"/>
    <property type="evidence" value="ECO:0007669"/>
    <property type="project" value="TreeGrafter"/>
</dbReference>